<evidence type="ECO:0000313" key="8">
    <source>
        <dbReference type="Proteomes" id="UP001601992"/>
    </source>
</evidence>
<evidence type="ECO:0000256" key="1">
    <source>
        <dbReference type="ARBA" id="ARBA00003907"/>
    </source>
</evidence>
<accession>A0ABW6RTV0</accession>
<dbReference type="EMBL" id="JBIAQY010000002">
    <property type="protein sequence ID" value="MFF3567433.1"/>
    <property type="molecule type" value="Genomic_DNA"/>
</dbReference>
<protein>
    <recommendedName>
        <fullName evidence="6">S-adenosyl-L-methionine-dependent methyltransferase</fullName>
        <ecNumber evidence="6">2.1.1.-</ecNumber>
    </recommendedName>
</protein>
<comment type="similarity">
    <text evidence="2 6">Belongs to the UPF0677 family.</text>
</comment>
<dbReference type="EC" id="2.1.1.-" evidence="6"/>
<dbReference type="RefSeq" id="WP_387402787.1">
    <property type="nucleotide sequence ID" value="NZ_JBIAQY010000002.1"/>
</dbReference>
<organism evidence="7 8">
    <name type="scientific">Nocardia jiangxiensis</name>
    <dbReference type="NCBI Taxonomy" id="282685"/>
    <lineage>
        <taxon>Bacteria</taxon>
        <taxon>Bacillati</taxon>
        <taxon>Actinomycetota</taxon>
        <taxon>Actinomycetes</taxon>
        <taxon>Mycobacteriales</taxon>
        <taxon>Nocardiaceae</taxon>
        <taxon>Nocardia</taxon>
    </lineage>
</organism>
<keyword evidence="4 7" id="KW-0808">Transferase</keyword>
<comment type="function">
    <text evidence="1 6">Exhibits S-adenosyl-L-methionine-dependent methyltransferase activity.</text>
</comment>
<evidence type="ECO:0000256" key="4">
    <source>
        <dbReference type="ARBA" id="ARBA00022679"/>
    </source>
</evidence>
<dbReference type="GO" id="GO:0008168">
    <property type="term" value="F:methyltransferase activity"/>
    <property type="evidence" value="ECO:0007669"/>
    <property type="project" value="UniProtKB-KW"/>
</dbReference>
<gene>
    <name evidence="7" type="ORF">ACFYXQ_06580</name>
</gene>
<dbReference type="InterPro" id="IPR029063">
    <property type="entry name" value="SAM-dependent_MTases_sf"/>
</dbReference>
<reference evidence="7 8" key="1">
    <citation type="submission" date="2024-10" db="EMBL/GenBank/DDBJ databases">
        <title>The Natural Products Discovery Center: Release of the First 8490 Sequenced Strains for Exploring Actinobacteria Biosynthetic Diversity.</title>
        <authorList>
            <person name="Kalkreuter E."/>
            <person name="Kautsar S.A."/>
            <person name="Yang D."/>
            <person name="Bader C.D."/>
            <person name="Teijaro C.N."/>
            <person name="Fluegel L."/>
            <person name="Davis C.M."/>
            <person name="Simpson J.R."/>
            <person name="Lauterbach L."/>
            <person name="Steele A.D."/>
            <person name="Gui C."/>
            <person name="Meng S."/>
            <person name="Li G."/>
            <person name="Viehrig K."/>
            <person name="Ye F."/>
            <person name="Su P."/>
            <person name="Kiefer A.F."/>
            <person name="Nichols A."/>
            <person name="Cepeda A.J."/>
            <person name="Yan W."/>
            <person name="Fan B."/>
            <person name="Jiang Y."/>
            <person name="Adhikari A."/>
            <person name="Zheng C.-J."/>
            <person name="Schuster L."/>
            <person name="Cowan T.M."/>
            <person name="Smanski M.J."/>
            <person name="Chevrette M.G."/>
            <person name="De Carvalho L.P.S."/>
            <person name="Shen B."/>
        </authorList>
    </citation>
    <scope>NUCLEOTIDE SEQUENCE [LARGE SCALE GENOMIC DNA]</scope>
    <source>
        <strain evidence="7 8">NPDC002593</strain>
    </source>
</reference>
<dbReference type="GO" id="GO:0032259">
    <property type="term" value="P:methylation"/>
    <property type="evidence" value="ECO:0007669"/>
    <property type="project" value="UniProtKB-KW"/>
</dbReference>
<keyword evidence="5 6" id="KW-0949">S-adenosyl-L-methionine</keyword>
<evidence type="ECO:0000256" key="6">
    <source>
        <dbReference type="RuleBase" id="RU362030"/>
    </source>
</evidence>
<dbReference type="Pfam" id="PF04072">
    <property type="entry name" value="LCM"/>
    <property type="match status" value="1"/>
</dbReference>
<evidence type="ECO:0000256" key="3">
    <source>
        <dbReference type="ARBA" id="ARBA00022603"/>
    </source>
</evidence>
<sequence length="303" mass="33305">MRSDSDDWDITTSVGSTALFVAAARTLAEQDEEPLAVDPLAELFLRAAGGEWALLADPDPELTRDHILRSPDFGTSFRAHIAGRTRYFDDYLRAAREAGIAQVVILAAGLDARVYRLPCLAGAVVYELDRSHVLDFKRETLAEAGIEPLADRREVAVDLRDEWLDVLRDNGFDPGAPTAWLVEGLLIYITPEAQDQLFATLDAASAAGSRAAIEQMTPLPREEYTEMVESEQADDEAKSDWARLIYNDPRSDAAQWFSERGWDAERTGLADYLRAAGRPLPVVEAGAGHVGAPLVNLVTVVRR</sequence>
<evidence type="ECO:0000313" key="7">
    <source>
        <dbReference type="EMBL" id="MFF3567433.1"/>
    </source>
</evidence>
<keyword evidence="3 6" id="KW-0489">Methyltransferase</keyword>
<comment type="caution">
    <text evidence="7">The sequence shown here is derived from an EMBL/GenBank/DDBJ whole genome shotgun (WGS) entry which is preliminary data.</text>
</comment>
<dbReference type="NCBIfam" id="TIGR00027">
    <property type="entry name" value="mthyl_TIGR00027"/>
    <property type="match status" value="1"/>
</dbReference>
<dbReference type="PANTHER" id="PTHR43619">
    <property type="entry name" value="S-ADENOSYL-L-METHIONINE-DEPENDENT METHYLTRANSFERASE YKTD-RELATED"/>
    <property type="match status" value="1"/>
</dbReference>
<dbReference type="Gene3D" id="3.40.50.150">
    <property type="entry name" value="Vaccinia Virus protein VP39"/>
    <property type="match status" value="1"/>
</dbReference>
<proteinExistence type="inferred from homology"/>
<evidence type="ECO:0000256" key="2">
    <source>
        <dbReference type="ARBA" id="ARBA00008138"/>
    </source>
</evidence>
<evidence type="ECO:0000256" key="5">
    <source>
        <dbReference type="ARBA" id="ARBA00022691"/>
    </source>
</evidence>
<name>A0ABW6RTV0_9NOCA</name>
<dbReference type="InterPro" id="IPR007213">
    <property type="entry name" value="Ppm1/Ppm2/Tcmp"/>
</dbReference>
<keyword evidence="8" id="KW-1185">Reference proteome</keyword>
<dbReference type="PANTHER" id="PTHR43619:SF2">
    <property type="entry name" value="S-ADENOSYL-L-METHIONINE-DEPENDENT METHYLTRANSFERASES SUPERFAMILY PROTEIN"/>
    <property type="match status" value="1"/>
</dbReference>
<dbReference type="SUPFAM" id="SSF53335">
    <property type="entry name" value="S-adenosyl-L-methionine-dependent methyltransferases"/>
    <property type="match status" value="1"/>
</dbReference>
<dbReference type="Proteomes" id="UP001601992">
    <property type="component" value="Unassembled WGS sequence"/>
</dbReference>
<dbReference type="InterPro" id="IPR011610">
    <property type="entry name" value="SAM_mthyl_Trfase_ML2640-like"/>
</dbReference>